<dbReference type="InterPro" id="IPR011006">
    <property type="entry name" value="CheY-like_superfamily"/>
</dbReference>
<evidence type="ECO:0000256" key="4">
    <source>
        <dbReference type="PROSITE-ProRule" id="PRU00169"/>
    </source>
</evidence>
<comment type="function">
    <text evidence="3">May play the central regulatory role in sporulation. It may be an element of the effector pathway responsible for the activation of sporulation genes in response to nutritional stress. Spo0A may act in concert with spo0H (a sigma factor) to control the expression of some genes that are critical to the sporulation process.</text>
</comment>
<dbReference type="eggNOG" id="COG2204">
    <property type="taxonomic scope" value="Bacteria"/>
</dbReference>
<reference evidence="6 7" key="2">
    <citation type="journal article" date="2008" name="Science">
        <title>Environmental genomics reveals a single-species ecosystem deep within Earth.</title>
        <authorList>
            <person name="Chivian D."/>
            <person name="Brodie E.L."/>
            <person name="Alm E.J."/>
            <person name="Culley D.E."/>
            <person name="Dehal P.S."/>
            <person name="Desantis T.Z."/>
            <person name="Gihring T.M."/>
            <person name="Lapidus A."/>
            <person name="Lin L.H."/>
            <person name="Lowry S.R."/>
            <person name="Moser D.P."/>
            <person name="Richardson P.M."/>
            <person name="Southam G."/>
            <person name="Wanger G."/>
            <person name="Pratt L.M."/>
            <person name="Andersen G.L."/>
            <person name="Hazen T.C."/>
            <person name="Brockman F.J."/>
            <person name="Arkin A.P."/>
            <person name="Onstott T.C."/>
        </authorList>
    </citation>
    <scope>NUCLEOTIDE SEQUENCE [LARGE SCALE GENOMIC DNA]</scope>
    <source>
        <strain evidence="6 7">MP104C</strain>
    </source>
</reference>
<protein>
    <recommendedName>
        <fullName evidence="1">Stage 0 sporulation protein A homolog</fullName>
    </recommendedName>
</protein>
<keyword evidence="7" id="KW-1185">Reference proteome</keyword>
<evidence type="ECO:0000256" key="3">
    <source>
        <dbReference type="ARBA" id="ARBA00024867"/>
    </source>
</evidence>
<dbReference type="STRING" id="477974.Daud_2177"/>
<reference evidence="7" key="1">
    <citation type="submission" date="2007-10" db="EMBL/GenBank/DDBJ databases">
        <title>Complete sequence of chromosome of Desulforudis audaxviator MP104C.</title>
        <authorList>
            <person name="Copeland A."/>
            <person name="Lucas S."/>
            <person name="Lapidus A."/>
            <person name="Barry K."/>
            <person name="Glavina del Rio T."/>
            <person name="Dalin E."/>
            <person name="Tice H."/>
            <person name="Bruce D."/>
            <person name="Pitluck S."/>
            <person name="Lowry S.R."/>
            <person name="Larimer F."/>
            <person name="Land M.L."/>
            <person name="Hauser L."/>
            <person name="Kyrpides N."/>
            <person name="Ivanova N.N."/>
            <person name="Richardson P."/>
        </authorList>
    </citation>
    <scope>NUCLEOTIDE SEQUENCE [LARGE SCALE GENOMIC DNA]</scope>
    <source>
        <strain evidence="7">MP104C</strain>
    </source>
</reference>
<dbReference type="InterPro" id="IPR050595">
    <property type="entry name" value="Bact_response_regulator"/>
</dbReference>
<organism evidence="6 7">
    <name type="scientific">Desulforudis audaxviator (strain MP104C)</name>
    <dbReference type="NCBI Taxonomy" id="477974"/>
    <lineage>
        <taxon>Bacteria</taxon>
        <taxon>Bacillati</taxon>
        <taxon>Bacillota</taxon>
        <taxon>Clostridia</taxon>
        <taxon>Thermoanaerobacterales</taxon>
        <taxon>Candidatus Desulforudaceae</taxon>
        <taxon>Candidatus Desulforudis</taxon>
    </lineage>
</organism>
<dbReference type="Proteomes" id="UP000008544">
    <property type="component" value="Chromosome"/>
</dbReference>
<keyword evidence="2 4" id="KW-0597">Phosphoprotein</keyword>
<dbReference type="PANTHER" id="PTHR44591">
    <property type="entry name" value="STRESS RESPONSE REGULATOR PROTEIN 1"/>
    <property type="match status" value="1"/>
</dbReference>
<gene>
    <name evidence="6" type="ordered locus">Daud_2177</name>
</gene>
<dbReference type="KEGG" id="dau:Daud_2177"/>
<dbReference type="AlphaFoldDB" id="B1I6I2"/>
<sequence>MLLVVDDQPAIRQLLSEALESEGHAVVVASNGYEAINITRQQKPELILLDLKMPGLGGLETLREIHKYSPDIPVILITAYGELSDLGEAERLGVRRLIIKPFDLNEVRSLVRSVLSAVAV</sequence>
<dbReference type="SMART" id="SM00448">
    <property type="entry name" value="REC"/>
    <property type="match status" value="1"/>
</dbReference>
<dbReference type="OrthoDB" id="9808843at2"/>
<feature type="modified residue" description="4-aspartylphosphate" evidence="4">
    <location>
        <position position="50"/>
    </location>
</feature>
<dbReference type="PROSITE" id="PS50110">
    <property type="entry name" value="RESPONSE_REGULATORY"/>
    <property type="match status" value="1"/>
</dbReference>
<evidence type="ECO:0000256" key="2">
    <source>
        <dbReference type="ARBA" id="ARBA00022553"/>
    </source>
</evidence>
<proteinExistence type="predicted"/>
<dbReference type="GO" id="GO:0000160">
    <property type="term" value="P:phosphorelay signal transduction system"/>
    <property type="evidence" value="ECO:0007669"/>
    <property type="project" value="InterPro"/>
</dbReference>
<dbReference type="InterPro" id="IPR001789">
    <property type="entry name" value="Sig_transdc_resp-reg_receiver"/>
</dbReference>
<name>B1I6I2_DESAP</name>
<dbReference type="PANTHER" id="PTHR44591:SF3">
    <property type="entry name" value="RESPONSE REGULATORY DOMAIN-CONTAINING PROTEIN"/>
    <property type="match status" value="1"/>
</dbReference>
<dbReference type="Pfam" id="PF00072">
    <property type="entry name" value="Response_reg"/>
    <property type="match status" value="1"/>
</dbReference>
<evidence type="ECO:0000313" key="7">
    <source>
        <dbReference type="Proteomes" id="UP000008544"/>
    </source>
</evidence>
<dbReference type="Gene3D" id="3.40.50.2300">
    <property type="match status" value="1"/>
</dbReference>
<dbReference type="RefSeq" id="WP_012303239.1">
    <property type="nucleotide sequence ID" value="NC_010424.1"/>
</dbReference>
<feature type="domain" description="Response regulatory" evidence="5">
    <location>
        <begin position="1"/>
        <end position="115"/>
    </location>
</feature>
<dbReference type="SUPFAM" id="SSF52172">
    <property type="entry name" value="CheY-like"/>
    <property type="match status" value="1"/>
</dbReference>
<evidence type="ECO:0000256" key="1">
    <source>
        <dbReference type="ARBA" id="ARBA00018672"/>
    </source>
</evidence>
<evidence type="ECO:0000259" key="5">
    <source>
        <dbReference type="PROSITE" id="PS50110"/>
    </source>
</evidence>
<accession>B1I6I2</accession>
<dbReference type="HOGENOM" id="CLU_000445_69_8_9"/>
<evidence type="ECO:0000313" key="6">
    <source>
        <dbReference type="EMBL" id="ACA60664.1"/>
    </source>
</evidence>
<dbReference type="EMBL" id="CP000860">
    <property type="protein sequence ID" value="ACA60664.1"/>
    <property type="molecule type" value="Genomic_DNA"/>
</dbReference>